<evidence type="ECO:0000313" key="1">
    <source>
        <dbReference type="EMBL" id="ROH87089.1"/>
    </source>
</evidence>
<dbReference type="RefSeq" id="WP_123236894.1">
    <property type="nucleotide sequence ID" value="NZ_RJVP01000002.1"/>
</dbReference>
<evidence type="ECO:0000313" key="2">
    <source>
        <dbReference type="Proteomes" id="UP000275137"/>
    </source>
</evidence>
<dbReference type="EMBL" id="RJVP01000002">
    <property type="protein sequence ID" value="ROH87089.1"/>
    <property type="molecule type" value="Genomic_DNA"/>
</dbReference>
<dbReference type="Gene3D" id="2.60.120.620">
    <property type="entry name" value="q2cbj1_9rhob like domain"/>
    <property type="match status" value="1"/>
</dbReference>
<dbReference type="SUPFAM" id="SSF51197">
    <property type="entry name" value="Clavaminate synthase-like"/>
    <property type="match status" value="1"/>
</dbReference>
<proteinExistence type="predicted"/>
<accession>A0A3N0V2T9</accession>
<dbReference type="Pfam" id="PF05721">
    <property type="entry name" value="PhyH"/>
    <property type="match status" value="1"/>
</dbReference>
<gene>
    <name evidence="1" type="ORF">ED236_05270</name>
</gene>
<keyword evidence="2" id="KW-1185">Reference proteome</keyword>
<protein>
    <submittedName>
        <fullName evidence="1">Phytanoyl-CoA dioxygenase</fullName>
    </submittedName>
</protein>
<dbReference type="Proteomes" id="UP000275137">
    <property type="component" value="Unassembled WGS sequence"/>
</dbReference>
<dbReference type="GO" id="GO:0016706">
    <property type="term" value="F:2-oxoglutarate-dependent dioxygenase activity"/>
    <property type="evidence" value="ECO:0007669"/>
    <property type="project" value="UniProtKB-ARBA"/>
</dbReference>
<reference evidence="1 2" key="1">
    <citation type="submission" date="2018-10" db="EMBL/GenBank/DDBJ databases">
        <authorList>
            <person name="Chen W.-M."/>
        </authorList>
    </citation>
    <scope>NUCLEOTIDE SEQUENCE [LARGE SCALE GENOMIC DNA]</scope>
    <source>
        <strain evidence="1 2">H-5</strain>
    </source>
</reference>
<dbReference type="AlphaFoldDB" id="A0A3N0V2T9"/>
<sequence>MKLAAIFRQLRSNLLILLWLPSIFSQSKSFSGNPVIGNKFLNANGLHVFRLRLAHRLASFRRNQLSSGLSKEDLQQYHAQGFILKEDFLPAGLFEKLRQEVFSADWALREMQQGNTITRRVFLDEKGIEKKAPALAKLMQHHPTLKRLIRYVAATGGEPVFCIQAIITSGANANDPQTTPHADTFHPNAKAWLFLQDVADDDGPLCYVEGSHQLSAKRLAWEQQQSLSAAKHANRYHARGSFRASATDLIQMDLQPPKRFVVNKNTLVIADTFGFHGRAISDRPTMRIEIYASLRRNPFAPWTGFHFLSLPWFKHKTGSSYLGILEWLKKCKLGVQPWKKVTRGKIDRLSTPE</sequence>
<organism evidence="1 2">
    <name type="scientific">Pseudomethylobacillus aquaticus</name>
    <dbReference type="NCBI Taxonomy" id="2676064"/>
    <lineage>
        <taxon>Bacteria</taxon>
        <taxon>Pseudomonadati</taxon>
        <taxon>Pseudomonadota</taxon>
        <taxon>Betaproteobacteria</taxon>
        <taxon>Nitrosomonadales</taxon>
        <taxon>Methylophilaceae</taxon>
        <taxon>Pseudomethylobacillus</taxon>
    </lineage>
</organism>
<name>A0A3N0V2T9_9PROT</name>
<keyword evidence="1" id="KW-0560">Oxidoreductase</keyword>
<keyword evidence="1" id="KW-0223">Dioxygenase</keyword>
<comment type="caution">
    <text evidence="1">The sequence shown here is derived from an EMBL/GenBank/DDBJ whole genome shotgun (WGS) entry which is preliminary data.</text>
</comment>
<dbReference type="InterPro" id="IPR008775">
    <property type="entry name" value="Phytyl_CoA_dOase-like"/>
</dbReference>